<dbReference type="PANTHER" id="PTHR21708:SF26">
    <property type="entry name" value="2-DEHYDROPANTOATE 2-REDUCTASE"/>
    <property type="match status" value="1"/>
</dbReference>
<dbReference type="Pfam" id="PF02558">
    <property type="entry name" value="ApbA"/>
    <property type="match status" value="1"/>
</dbReference>
<gene>
    <name evidence="6" type="ORF">MNBD_CHLOROFLEXI01-2672</name>
</gene>
<evidence type="ECO:0008006" key="7">
    <source>
        <dbReference type="Google" id="ProtNLM"/>
    </source>
</evidence>
<dbReference type="InterPro" id="IPR013332">
    <property type="entry name" value="KPR_N"/>
</dbReference>
<dbReference type="InterPro" id="IPR051402">
    <property type="entry name" value="KPR-Related"/>
</dbReference>
<dbReference type="InterPro" id="IPR008927">
    <property type="entry name" value="6-PGluconate_DH-like_C_sf"/>
</dbReference>
<feature type="domain" description="Ketopantoate reductase N-terminal" evidence="4">
    <location>
        <begin position="3"/>
        <end position="142"/>
    </location>
</feature>
<dbReference type="EMBL" id="UOEU01000629">
    <property type="protein sequence ID" value="VAW36516.1"/>
    <property type="molecule type" value="Genomic_DNA"/>
</dbReference>
<evidence type="ECO:0000259" key="5">
    <source>
        <dbReference type="Pfam" id="PF08546"/>
    </source>
</evidence>
<evidence type="ECO:0000256" key="1">
    <source>
        <dbReference type="ARBA" id="ARBA00007870"/>
    </source>
</evidence>
<keyword evidence="3" id="KW-0560">Oxidoreductase</keyword>
<dbReference type="InterPro" id="IPR003710">
    <property type="entry name" value="ApbA"/>
</dbReference>
<feature type="domain" description="Ketopantoate reductase C-terminal" evidence="5">
    <location>
        <begin position="180"/>
        <end position="319"/>
    </location>
</feature>
<dbReference type="Pfam" id="PF08546">
    <property type="entry name" value="ApbA_C"/>
    <property type="match status" value="1"/>
</dbReference>
<dbReference type="SUPFAM" id="SSF48179">
    <property type="entry name" value="6-phosphogluconate dehydrogenase C-terminal domain-like"/>
    <property type="match status" value="1"/>
</dbReference>
<dbReference type="PANTHER" id="PTHR21708">
    <property type="entry name" value="PROBABLE 2-DEHYDROPANTOATE 2-REDUCTASE"/>
    <property type="match status" value="1"/>
</dbReference>
<evidence type="ECO:0000256" key="2">
    <source>
        <dbReference type="ARBA" id="ARBA00022857"/>
    </source>
</evidence>
<dbReference type="Gene3D" id="3.40.50.720">
    <property type="entry name" value="NAD(P)-binding Rossmann-like Domain"/>
    <property type="match status" value="1"/>
</dbReference>
<proteinExistence type="inferred from homology"/>
<dbReference type="InterPro" id="IPR036291">
    <property type="entry name" value="NAD(P)-bd_dom_sf"/>
</dbReference>
<dbReference type="Gene3D" id="1.10.1040.10">
    <property type="entry name" value="N-(1-d-carboxylethyl)-l-norvaline Dehydrogenase, domain 2"/>
    <property type="match status" value="1"/>
</dbReference>
<accession>A0A3B0VWC0</accession>
<evidence type="ECO:0000313" key="6">
    <source>
        <dbReference type="EMBL" id="VAW36516.1"/>
    </source>
</evidence>
<sequence length="351" mass="38443">MDILIYGAGAVGGYLGARLAQKKHNVTLLTREVIAQLIDEAGLELTEGDKQIVTQPTAVSSVAQAFKDGQNYDLIILTMKAYDIAAAIDPLIAFCPQPNMIITTQNGIGVEHRLMKQFGADHVIAGSFTLPIRKETTTQLVAERSDGGICLAPTQPKQDIKSWIKLFKNTGMTTKSFKDHESMKWSKAFLNIIANATSAILNRRPGLIYRSDLVFDLEIKMLEETLAVMKAAGHKVVDLPAVPATKLAFSVRRLPRSLLKPGLTKLVAEGRGDKMPSFHIDLAAGKGKSEVVFHNGAIAKVGKELGVSTPVNAALTDILWKLTQETLDWKAFNGRPQRLIQEVQRYEAAMR</sequence>
<dbReference type="InterPro" id="IPR013752">
    <property type="entry name" value="KPA_reductase"/>
</dbReference>
<comment type="similarity">
    <text evidence="1">Belongs to the ketopantoate reductase family.</text>
</comment>
<name>A0A3B0VWC0_9ZZZZ</name>
<dbReference type="NCBIfam" id="TIGR00745">
    <property type="entry name" value="apbA_panE"/>
    <property type="match status" value="1"/>
</dbReference>
<organism evidence="6">
    <name type="scientific">hydrothermal vent metagenome</name>
    <dbReference type="NCBI Taxonomy" id="652676"/>
    <lineage>
        <taxon>unclassified sequences</taxon>
        <taxon>metagenomes</taxon>
        <taxon>ecological metagenomes</taxon>
    </lineage>
</organism>
<dbReference type="GO" id="GO:0008677">
    <property type="term" value="F:2-dehydropantoate 2-reductase activity"/>
    <property type="evidence" value="ECO:0007669"/>
    <property type="project" value="InterPro"/>
</dbReference>
<evidence type="ECO:0000256" key="3">
    <source>
        <dbReference type="ARBA" id="ARBA00023002"/>
    </source>
</evidence>
<dbReference type="InterPro" id="IPR013328">
    <property type="entry name" value="6PGD_dom2"/>
</dbReference>
<protein>
    <recommendedName>
        <fullName evidence="7">2-dehydropantoate 2-reductase</fullName>
    </recommendedName>
</protein>
<dbReference type="AlphaFoldDB" id="A0A3B0VWC0"/>
<evidence type="ECO:0000259" key="4">
    <source>
        <dbReference type="Pfam" id="PF02558"/>
    </source>
</evidence>
<dbReference type="SUPFAM" id="SSF51735">
    <property type="entry name" value="NAD(P)-binding Rossmann-fold domains"/>
    <property type="match status" value="1"/>
</dbReference>
<dbReference type="GO" id="GO:0005737">
    <property type="term" value="C:cytoplasm"/>
    <property type="evidence" value="ECO:0007669"/>
    <property type="project" value="TreeGrafter"/>
</dbReference>
<dbReference type="GO" id="GO:0015940">
    <property type="term" value="P:pantothenate biosynthetic process"/>
    <property type="evidence" value="ECO:0007669"/>
    <property type="project" value="InterPro"/>
</dbReference>
<reference evidence="6" key="1">
    <citation type="submission" date="2018-06" db="EMBL/GenBank/DDBJ databases">
        <authorList>
            <person name="Zhirakovskaya E."/>
        </authorList>
    </citation>
    <scope>NUCLEOTIDE SEQUENCE</scope>
</reference>
<keyword evidence="2" id="KW-0521">NADP</keyword>